<proteinExistence type="predicted"/>
<evidence type="ECO:0000313" key="2">
    <source>
        <dbReference type="Proteomes" id="UP000004478"/>
    </source>
</evidence>
<protein>
    <submittedName>
        <fullName evidence="1">Uncharacterized protein</fullName>
    </submittedName>
</protein>
<accession>K1LE87</accession>
<keyword evidence="2" id="KW-1185">Reference proteome</keyword>
<dbReference type="EMBL" id="AMGM01000008">
    <property type="protein sequence ID" value="EKB50497.1"/>
    <property type="molecule type" value="Genomic_DNA"/>
</dbReference>
<reference evidence="1 2" key="1">
    <citation type="journal article" date="2012" name="J. Bacteriol.">
        <title>Draft Genome Sequence of Cecembia lonarensis Strain LW9T, Isolated from Lonar Lake, a Haloalkaline Lake in India.</title>
        <authorList>
            <person name="Shivaji S."/>
            <person name="Ara S."/>
            <person name="Singh A."/>
            <person name="Pinnaka A.K."/>
        </authorList>
    </citation>
    <scope>NUCLEOTIDE SEQUENCE [LARGE SCALE GENOMIC DNA]</scope>
    <source>
        <strain evidence="1 2">LW9</strain>
    </source>
</reference>
<organism evidence="1 2">
    <name type="scientific">Cecembia lonarensis (strain CCUG 58316 / KCTC 22772 / LW9)</name>
    <dbReference type="NCBI Taxonomy" id="1225176"/>
    <lineage>
        <taxon>Bacteria</taxon>
        <taxon>Pseudomonadati</taxon>
        <taxon>Bacteroidota</taxon>
        <taxon>Cytophagia</taxon>
        <taxon>Cytophagales</taxon>
        <taxon>Cyclobacteriaceae</taxon>
        <taxon>Cecembia</taxon>
    </lineage>
</organism>
<dbReference type="RefSeq" id="WP_009183923.1">
    <property type="nucleotide sequence ID" value="NZ_AMGM01000008.1"/>
</dbReference>
<dbReference type="Proteomes" id="UP000004478">
    <property type="component" value="Unassembled WGS sequence"/>
</dbReference>
<dbReference type="OrthoDB" id="9809825at2"/>
<sequence length="70" mass="8386">MDENEDSVGEILYKNSGMRLEEWIAMVQIMEFDSKDKMIEFLMENEGLTHRVAHFIAFKAFSRIKRERNE</sequence>
<evidence type="ECO:0000313" key="1">
    <source>
        <dbReference type="EMBL" id="EKB50497.1"/>
    </source>
</evidence>
<dbReference type="AlphaFoldDB" id="K1LE87"/>
<gene>
    <name evidence="1" type="ORF">B879_00879</name>
</gene>
<comment type="caution">
    <text evidence="1">The sequence shown here is derived from an EMBL/GenBank/DDBJ whole genome shotgun (WGS) entry which is preliminary data.</text>
</comment>
<name>K1LE87_CECL9</name>